<dbReference type="AlphaFoldDB" id="A0A1H8R036"/>
<dbReference type="STRING" id="112903.SAMN04490178_103123"/>
<reference evidence="1 2" key="1">
    <citation type="submission" date="2016-10" db="EMBL/GenBank/DDBJ databases">
        <authorList>
            <person name="de Groot N.N."/>
        </authorList>
    </citation>
    <scope>NUCLEOTIDE SEQUENCE [LARGE SCALE GENOMIC DNA]</scope>
    <source>
        <strain evidence="1 2">DSM 13305</strain>
    </source>
</reference>
<organism evidence="1 2">
    <name type="scientific">Propionispora vibrioides</name>
    <dbReference type="NCBI Taxonomy" id="112903"/>
    <lineage>
        <taxon>Bacteria</taxon>
        <taxon>Bacillati</taxon>
        <taxon>Bacillota</taxon>
        <taxon>Negativicutes</taxon>
        <taxon>Selenomonadales</taxon>
        <taxon>Sporomusaceae</taxon>
        <taxon>Propionispora</taxon>
    </lineage>
</organism>
<proteinExistence type="predicted"/>
<evidence type="ECO:0000313" key="1">
    <source>
        <dbReference type="EMBL" id="SEO59930.1"/>
    </source>
</evidence>
<keyword evidence="2" id="KW-1185">Reference proteome</keyword>
<accession>A0A1H8R036</accession>
<gene>
    <name evidence="1" type="ORF">SAMN04490178_103123</name>
</gene>
<dbReference type="Proteomes" id="UP000198847">
    <property type="component" value="Unassembled WGS sequence"/>
</dbReference>
<dbReference type="EMBL" id="FODY01000003">
    <property type="protein sequence ID" value="SEO59930.1"/>
    <property type="molecule type" value="Genomic_DNA"/>
</dbReference>
<name>A0A1H8R036_9FIRM</name>
<sequence>MNRKNINPIPSLIREIYSLTGKWIVRGRQTVRKQIPIILICHLDIKIGTNIELRDKKNSRMSLSKCFCTQVCPTNANKDKRRYIDEYNKGRTTRLARNT</sequence>
<protein>
    <submittedName>
        <fullName evidence="1">Uncharacterized protein</fullName>
    </submittedName>
</protein>
<evidence type="ECO:0000313" key="2">
    <source>
        <dbReference type="Proteomes" id="UP000198847"/>
    </source>
</evidence>